<accession>A0A1Q8CLZ8</accession>
<evidence type="ECO:0000313" key="2">
    <source>
        <dbReference type="Proteomes" id="UP000185596"/>
    </source>
</evidence>
<sequence length="245" mass="26021">MVLVSCGFLSGGVSAGNEETDRQSETLAVAIGYPRQEDALGFARAALGTTLGRSGGFSVLEATDLDRRDVEDPMARLVWRIHRPASDSKWGQTPEINACYEVEFNYYGASSGPTRIPCPENATAITPPPVPRRDIPQEFAPALTAVLGALPATPSEADVRAALTAGLPAPPVDPETGLAGVPPQVFVRVRGADVGVALFARTGVESRDCMMGHRVNGVVKVWSLNWRDLDMREMTCDADVAVSGT</sequence>
<evidence type="ECO:0000313" key="1">
    <source>
        <dbReference type="EMBL" id="OLF15361.1"/>
    </source>
</evidence>
<reference evidence="1 2" key="1">
    <citation type="submission" date="2016-12" db="EMBL/GenBank/DDBJ databases">
        <title>The draft genome sequence of Actinophytocola sp. 11-183.</title>
        <authorList>
            <person name="Wang W."/>
            <person name="Yuan L."/>
        </authorList>
    </citation>
    <scope>NUCLEOTIDE SEQUENCE [LARGE SCALE GENOMIC DNA]</scope>
    <source>
        <strain evidence="1 2">11-183</strain>
    </source>
</reference>
<dbReference type="EMBL" id="MSIE01000042">
    <property type="protein sequence ID" value="OLF15361.1"/>
    <property type="molecule type" value="Genomic_DNA"/>
</dbReference>
<dbReference type="Proteomes" id="UP000185596">
    <property type="component" value="Unassembled WGS sequence"/>
</dbReference>
<proteinExistence type="predicted"/>
<gene>
    <name evidence="1" type="ORF">BU204_22205</name>
</gene>
<organism evidence="1 2">
    <name type="scientific">Actinophytocola xanthii</name>
    <dbReference type="NCBI Taxonomy" id="1912961"/>
    <lineage>
        <taxon>Bacteria</taxon>
        <taxon>Bacillati</taxon>
        <taxon>Actinomycetota</taxon>
        <taxon>Actinomycetes</taxon>
        <taxon>Pseudonocardiales</taxon>
        <taxon>Pseudonocardiaceae</taxon>
    </lineage>
</organism>
<protein>
    <submittedName>
        <fullName evidence="1">Uncharacterized protein</fullName>
    </submittedName>
</protein>
<dbReference type="AlphaFoldDB" id="A0A1Q8CLZ8"/>
<keyword evidence="2" id="KW-1185">Reference proteome</keyword>
<name>A0A1Q8CLZ8_9PSEU</name>
<comment type="caution">
    <text evidence="1">The sequence shown here is derived from an EMBL/GenBank/DDBJ whole genome shotgun (WGS) entry which is preliminary data.</text>
</comment>